<keyword evidence="1 8" id="KW-0820">tRNA-binding</keyword>
<dbReference type="Gene3D" id="3.30.56.70">
    <property type="entry name" value="N2,N2-dimethylguanosine tRNA methyltransferase, C-terminal domain"/>
    <property type="match status" value="1"/>
</dbReference>
<dbReference type="GO" id="GO:0000049">
    <property type="term" value="F:tRNA binding"/>
    <property type="evidence" value="ECO:0007669"/>
    <property type="project" value="UniProtKB-UniRule"/>
</dbReference>
<evidence type="ECO:0000256" key="1">
    <source>
        <dbReference type="ARBA" id="ARBA00022555"/>
    </source>
</evidence>
<proteinExistence type="inferred from homology"/>
<dbReference type="GO" id="GO:0002940">
    <property type="term" value="P:tRNA N2-guanine methylation"/>
    <property type="evidence" value="ECO:0007669"/>
    <property type="project" value="TreeGrafter"/>
</dbReference>
<evidence type="ECO:0000256" key="7">
    <source>
        <dbReference type="ARBA" id="ARBA00039099"/>
    </source>
</evidence>
<keyword evidence="2 8" id="KW-0489">Methyltransferase</keyword>
<dbReference type="PROSITE" id="PS51626">
    <property type="entry name" value="SAM_MT_TRM1"/>
    <property type="match status" value="1"/>
</dbReference>
<evidence type="ECO:0000256" key="4">
    <source>
        <dbReference type="ARBA" id="ARBA00022691"/>
    </source>
</evidence>
<dbReference type="InterPro" id="IPR029063">
    <property type="entry name" value="SAM-dependent_MTases_sf"/>
</dbReference>
<evidence type="ECO:0000256" key="5">
    <source>
        <dbReference type="ARBA" id="ARBA00022694"/>
    </source>
</evidence>
<keyword evidence="4 8" id="KW-0949">S-adenosyl-L-methionine</keyword>
<dbReference type="GO" id="GO:0160104">
    <property type="term" value="F:tRNA (guanine(26)-N2)-dimethyltransferase activity"/>
    <property type="evidence" value="ECO:0007669"/>
    <property type="project" value="UniProtKB-EC"/>
</dbReference>
<keyword evidence="5 8" id="KW-0819">tRNA processing</keyword>
<evidence type="ECO:0000256" key="6">
    <source>
        <dbReference type="ARBA" id="ARBA00022884"/>
    </source>
</evidence>
<gene>
    <name evidence="9" type="ORF">ENW83_00595</name>
</gene>
<comment type="similarity">
    <text evidence="8">Belongs to the class I-like SAM-binding methyltransferase superfamily. Trm1 family.</text>
</comment>
<reference evidence="9" key="1">
    <citation type="journal article" date="2020" name="mSystems">
        <title>Genome- and Community-Level Interaction Insights into Carbon Utilization and Element Cycling Functions of Hydrothermarchaeota in Hydrothermal Sediment.</title>
        <authorList>
            <person name="Zhou Z."/>
            <person name="Liu Y."/>
            <person name="Xu W."/>
            <person name="Pan J."/>
            <person name="Luo Z.H."/>
            <person name="Li M."/>
        </authorList>
    </citation>
    <scope>NUCLEOTIDE SEQUENCE [LARGE SCALE GENOMIC DNA]</scope>
    <source>
        <strain evidence="9">SpSt-885</strain>
    </source>
</reference>
<evidence type="ECO:0000313" key="9">
    <source>
        <dbReference type="EMBL" id="HGZ59695.1"/>
    </source>
</evidence>
<evidence type="ECO:0000256" key="8">
    <source>
        <dbReference type="PROSITE-ProRule" id="PRU00958"/>
    </source>
</evidence>
<dbReference type="FunFam" id="3.30.56.70:FF:000001">
    <property type="entry name" value="tRNA (guanine(26)-N(2))-dimethyltransferase"/>
    <property type="match status" value="1"/>
</dbReference>
<dbReference type="SUPFAM" id="SSF53335">
    <property type="entry name" value="S-adenosyl-L-methionine-dependent methyltransferases"/>
    <property type="match status" value="1"/>
</dbReference>
<dbReference type="InterPro" id="IPR002905">
    <property type="entry name" value="Trm1"/>
</dbReference>
<dbReference type="Pfam" id="PF02005">
    <property type="entry name" value="TRM"/>
    <property type="match status" value="1"/>
</dbReference>
<comment type="caution">
    <text evidence="9">The sequence shown here is derived from an EMBL/GenBank/DDBJ whole genome shotgun (WGS) entry which is preliminary data.</text>
</comment>
<keyword evidence="6 8" id="KW-0694">RNA-binding</keyword>
<dbReference type="PANTHER" id="PTHR10631:SF3">
    <property type="entry name" value="TRNA (GUANINE(26)-N(2))-DIMETHYLTRANSFERASE"/>
    <property type="match status" value="1"/>
</dbReference>
<sequence>MREEVAREGLARFYIPVSHEYMRSDGKIEPSWMPVFYNPYSQVNRDLTVLALRAHMKLGGRIRTFVEPLAGSCVRSIRVLLESLNDYGIAYASDISQAAVELCKRNIELNDLNTRIFVEKSDARLFLLKLDSNGVPVDSIDIDPYGSPIYYLDAAIKSVGKEAIVSVTATDLGALSGRYKDVGLRRYSAYIYPSEFSKEIGARVLMGAFVKVSSYLERSAEPLMTFYHEHFLKAIFKIKRDRRGASNVINDLGFMCLDKDGNFKAAYRIGEPPELGCFKMVGPLWLGELWDESFIDAMMSEGKQLSFLSGEALKSLEVIYSEMKVKALGYYDIHHICSRLKLNVPSFSTLIKRLNELGYKASRTHFDRRGIRTNAPIELLEKIIKSLSQN</sequence>
<evidence type="ECO:0000256" key="2">
    <source>
        <dbReference type="ARBA" id="ARBA00022603"/>
    </source>
</evidence>
<dbReference type="InterPro" id="IPR042296">
    <property type="entry name" value="tRNA_met_Trm1_C"/>
</dbReference>
<organism evidence="9">
    <name type="scientific">Fervidicoccus fontis</name>
    <dbReference type="NCBI Taxonomy" id="683846"/>
    <lineage>
        <taxon>Archaea</taxon>
        <taxon>Thermoproteota</taxon>
        <taxon>Thermoprotei</taxon>
        <taxon>Fervidicoccales</taxon>
        <taxon>Fervidicoccaceae</taxon>
        <taxon>Fervidicoccus</taxon>
    </lineage>
</organism>
<dbReference type="Gene3D" id="3.40.50.150">
    <property type="entry name" value="Vaccinia Virus protein VP39"/>
    <property type="match status" value="1"/>
</dbReference>
<evidence type="ECO:0000256" key="3">
    <source>
        <dbReference type="ARBA" id="ARBA00022679"/>
    </source>
</evidence>
<dbReference type="AlphaFoldDB" id="A0A7J3SKC2"/>
<dbReference type="PANTHER" id="PTHR10631">
    <property type="entry name" value="N 2 ,N 2 -DIMETHYLGUANOSINE TRNA METHYLTRANSFERASE"/>
    <property type="match status" value="1"/>
</dbReference>
<accession>A0A7J3SKC2</accession>
<dbReference type="EMBL" id="DTLS01000023">
    <property type="protein sequence ID" value="HGZ59695.1"/>
    <property type="molecule type" value="Genomic_DNA"/>
</dbReference>
<name>A0A7J3SKC2_9CREN</name>
<keyword evidence="3 8" id="KW-0808">Transferase</keyword>
<dbReference type="EC" id="2.1.1.216" evidence="7"/>
<protein>
    <recommendedName>
        <fullName evidence="7">tRNA (guanine(26)-N(2))-dimethyltransferase</fullName>
        <ecNumber evidence="7">2.1.1.216</ecNumber>
    </recommendedName>
</protein>